<keyword evidence="3" id="KW-1185">Reference proteome</keyword>
<accession>A0A1H3J3B8</accession>
<reference evidence="2 3" key="1">
    <citation type="submission" date="2016-10" db="EMBL/GenBank/DDBJ databases">
        <authorList>
            <person name="Varghese N."/>
            <person name="Submissions S."/>
        </authorList>
    </citation>
    <scope>NUCLEOTIDE SEQUENCE [LARGE SCALE GENOMIC DNA]</scope>
    <source>
        <strain evidence="2 3">DSM 20748</strain>
    </source>
</reference>
<dbReference type="Proteomes" id="UP000198647">
    <property type="component" value="Unassembled WGS sequence"/>
</dbReference>
<proteinExistence type="predicted"/>
<name>A0A1H3J3B8_9BACI</name>
<evidence type="ECO:0000256" key="1">
    <source>
        <dbReference type="SAM" id="Phobius"/>
    </source>
</evidence>
<organism evidence="2 3">
    <name type="scientific">Salimicrobium album</name>
    <dbReference type="NCBI Taxonomy" id="50717"/>
    <lineage>
        <taxon>Bacteria</taxon>
        <taxon>Bacillati</taxon>
        <taxon>Bacillota</taxon>
        <taxon>Bacilli</taxon>
        <taxon>Bacillales</taxon>
        <taxon>Bacillaceae</taxon>
        <taxon>Salimicrobium</taxon>
    </lineage>
</organism>
<feature type="transmembrane region" description="Helical" evidence="1">
    <location>
        <begin position="138"/>
        <end position="157"/>
    </location>
</feature>
<keyword evidence="1" id="KW-1133">Transmembrane helix</keyword>
<keyword evidence="1" id="KW-0472">Membrane</keyword>
<feature type="transmembrane region" description="Helical" evidence="1">
    <location>
        <begin position="108"/>
        <end position="132"/>
    </location>
</feature>
<dbReference type="EMBL" id="FNOS01000010">
    <property type="protein sequence ID" value="SDY33684.1"/>
    <property type="molecule type" value="Genomic_DNA"/>
</dbReference>
<evidence type="ECO:0000313" key="3">
    <source>
        <dbReference type="Proteomes" id="UP000198647"/>
    </source>
</evidence>
<feature type="transmembrane region" description="Helical" evidence="1">
    <location>
        <begin position="164"/>
        <end position="181"/>
    </location>
</feature>
<dbReference type="InterPro" id="IPR036259">
    <property type="entry name" value="MFS_trans_sf"/>
</dbReference>
<evidence type="ECO:0000313" key="2">
    <source>
        <dbReference type="EMBL" id="SDY33684.1"/>
    </source>
</evidence>
<keyword evidence="1" id="KW-0812">Transmembrane</keyword>
<comment type="caution">
    <text evidence="2">The sequence shown here is derived from an EMBL/GenBank/DDBJ whole genome shotgun (WGS) entry which is preliminary data.</text>
</comment>
<sequence>MFKRIYTRFMMEFLRILLWGLLSLPEKDWKKRNIDKEIEDGMKLAQRSLIKSQQLNEDLTLGSEPGHSKSTRKLMKAFSTQRYILEEDEKEFYLQVAKVWVGGLFNSYYVALSCSGIFLVTYLSTFLLHPYLSGWSTVIWTMILFFSSIIGILNAIRIEGGRKWLLLLLNVFFFIIFIMIMS</sequence>
<dbReference type="RefSeq" id="WP_008592004.1">
    <property type="nucleotide sequence ID" value="NZ_FNOS01000010.1"/>
</dbReference>
<dbReference type="SUPFAM" id="SSF103473">
    <property type="entry name" value="MFS general substrate transporter"/>
    <property type="match status" value="1"/>
</dbReference>
<protein>
    <submittedName>
        <fullName evidence="2">Uncharacterized protein</fullName>
    </submittedName>
</protein>
<gene>
    <name evidence="2" type="ORF">SAMN04488081_2660</name>
</gene>